<name>A0A4C1UPG9_EUMVA</name>
<evidence type="ECO:0000313" key="2">
    <source>
        <dbReference type="EMBL" id="GBP28229.1"/>
    </source>
</evidence>
<dbReference type="AlphaFoldDB" id="A0A4C1UPG9"/>
<dbReference type="EMBL" id="BGZK01000204">
    <property type="protein sequence ID" value="GBP28229.1"/>
    <property type="molecule type" value="Genomic_DNA"/>
</dbReference>
<protein>
    <submittedName>
        <fullName evidence="2">Uncharacterized protein</fullName>
    </submittedName>
</protein>
<dbReference type="Proteomes" id="UP000299102">
    <property type="component" value="Unassembled WGS sequence"/>
</dbReference>
<organism evidence="2 3">
    <name type="scientific">Eumeta variegata</name>
    <name type="common">Bagworm moth</name>
    <name type="synonym">Eumeta japonica</name>
    <dbReference type="NCBI Taxonomy" id="151549"/>
    <lineage>
        <taxon>Eukaryota</taxon>
        <taxon>Metazoa</taxon>
        <taxon>Ecdysozoa</taxon>
        <taxon>Arthropoda</taxon>
        <taxon>Hexapoda</taxon>
        <taxon>Insecta</taxon>
        <taxon>Pterygota</taxon>
        <taxon>Neoptera</taxon>
        <taxon>Endopterygota</taxon>
        <taxon>Lepidoptera</taxon>
        <taxon>Glossata</taxon>
        <taxon>Ditrysia</taxon>
        <taxon>Tineoidea</taxon>
        <taxon>Psychidae</taxon>
        <taxon>Oiketicinae</taxon>
        <taxon>Eumeta</taxon>
    </lineage>
</organism>
<comment type="caution">
    <text evidence="2">The sequence shown here is derived from an EMBL/GenBank/DDBJ whole genome shotgun (WGS) entry which is preliminary data.</text>
</comment>
<proteinExistence type="predicted"/>
<accession>A0A4C1UPG9</accession>
<feature type="region of interest" description="Disordered" evidence="1">
    <location>
        <begin position="47"/>
        <end position="75"/>
    </location>
</feature>
<gene>
    <name evidence="2" type="ORF">EVAR_19077_1</name>
</gene>
<evidence type="ECO:0000313" key="3">
    <source>
        <dbReference type="Proteomes" id="UP000299102"/>
    </source>
</evidence>
<sequence length="75" mass="8555">MSTRRGINICVSHPKRELARSRERLAAAAAFRLSRVMIFHRNARVFAKRGKGGEDRTHTPPGTSPQFRPKRRVSD</sequence>
<keyword evidence="3" id="KW-1185">Reference proteome</keyword>
<evidence type="ECO:0000256" key="1">
    <source>
        <dbReference type="SAM" id="MobiDB-lite"/>
    </source>
</evidence>
<reference evidence="2 3" key="1">
    <citation type="journal article" date="2019" name="Commun. Biol.">
        <title>The bagworm genome reveals a unique fibroin gene that provides high tensile strength.</title>
        <authorList>
            <person name="Kono N."/>
            <person name="Nakamura H."/>
            <person name="Ohtoshi R."/>
            <person name="Tomita M."/>
            <person name="Numata K."/>
            <person name="Arakawa K."/>
        </authorList>
    </citation>
    <scope>NUCLEOTIDE SEQUENCE [LARGE SCALE GENOMIC DNA]</scope>
</reference>